<evidence type="ECO:0000256" key="1">
    <source>
        <dbReference type="ARBA" id="ARBA00007228"/>
    </source>
</evidence>
<keyword evidence="2 5" id="KW-0489">Methyltransferase</keyword>
<proteinExistence type="inferred from homology"/>
<sequence>MRPVESIVDSAPPPSSRIDRITFCLVSPESPGNIGSAARALKNMGFSRLALVSPTDPRGEESIRMAYRSREILNEARLFPDLSAALSETEWVVGISGRKRRGAGVESIETLAAEIWERAGRQKITLLFGSEGTGLSNEALSRCHRTAFIPTGPRFSSLNLAQAVLLVAAALHRASSLAPSPSSDPNGRPAPGIASVAETESFFHEMERTLEEIGFLKPPAKKKTIRRLREILMRAEVDSEEAKLLRAMFRQMLRAAGKKKSN</sequence>
<reference evidence="7 8" key="1">
    <citation type="journal article" date="2020" name="Nature">
        <title>Bacterial chemolithoautotrophy via manganese oxidation.</title>
        <authorList>
            <person name="Yu H."/>
            <person name="Leadbetter J.R."/>
        </authorList>
    </citation>
    <scope>NUCLEOTIDE SEQUENCE [LARGE SCALE GENOMIC DNA]</scope>
    <source>
        <strain evidence="7 8">Mn-1</strain>
    </source>
</reference>
<dbReference type="Gene3D" id="3.40.1280.10">
    <property type="match status" value="1"/>
</dbReference>
<dbReference type="EMBL" id="VTOW01000003">
    <property type="protein sequence ID" value="NKE72214.1"/>
    <property type="molecule type" value="Genomic_DNA"/>
</dbReference>
<dbReference type="GO" id="GO:0003723">
    <property type="term" value="F:RNA binding"/>
    <property type="evidence" value="ECO:0007669"/>
    <property type="project" value="InterPro"/>
</dbReference>
<comment type="subunit">
    <text evidence="5">Homodimer.</text>
</comment>
<dbReference type="Proteomes" id="UP000534783">
    <property type="component" value="Unassembled WGS sequence"/>
</dbReference>
<dbReference type="AlphaFoldDB" id="A0A7X6DS89"/>
<dbReference type="InterPro" id="IPR029028">
    <property type="entry name" value="Alpha/beta_knot_MTases"/>
</dbReference>
<dbReference type="PANTHER" id="PTHR42786:SF2">
    <property type="entry name" value="TRNA (CYTIDINE_URIDINE-2'-O-)-METHYLTRANSFERASE TRMJ"/>
    <property type="match status" value="1"/>
</dbReference>
<feature type="domain" description="tRNA/rRNA methyltransferase SpoU type" evidence="6">
    <location>
        <begin position="21"/>
        <end position="167"/>
    </location>
</feature>
<dbReference type="Gene3D" id="1.10.8.590">
    <property type="match status" value="1"/>
</dbReference>
<evidence type="ECO:0000313" key="7">
    <source>
        <dbReference type="EMBL" id="NKE72214.1"/>
    </source>
</evidence>
<name>A0A7X6DS89_9BACT</name>
<dbReference type="GO" id="GO:0160206">
    <property type="term" value="F:tRNA (cytidine(32)/uridine(32)-2'-O)-methyltransferase activity"/>
    <property type="evidence" value="ECO:0007669"/>
    <property type="project" value="UniProtKB-EC"/>
</dbReference>
<evidence type="ECO:0000256" key="2">
    <source>
        <dbReference type="ARBA" id="ARBA00022603"/>
    </source>
</evidence>
<dbReference type="EC" id="2.1.1.200" evidence="5"/>
<comment type="catalytic activity">
    <reaction evidence="5">
        <text>uridine(32) in tRNA + S-adenosyl-L-methionine = 2'-O-methyluridine(32) in tRNA + S-adenosyl-L-homocysteine + H(+)</text>
        <dbReference type="Rhea" id="RHEA:42936"/>
        <dbReference type="Rhea" id="RHEA-COMP:10107"/>
        <dbReference type="Rhea" id="RHEA-COMP:10290"/>
        <dbReference type="ChEBI" id="CHEBI:15378"/>
        <dbReference type="ChEBI" id="CHEBI:57856"/>
        <dbReference type="ChEBI" id="CHEBI:59789"/>
        <dbReference type="ChEBI" id="CHEBI:65315"/>
        <dbReference type="ChEBI" id="CHEBI:74478"/>
        <dbReference type="EC" id="2.1.1.200"/>
    </reaction>
</comment>
<dbReference type="GO" id="GO:0005829">
    <property type="term" value="C:cytosol"/>
    <property type="evidence" value="ECO:0007669"/>
    <property type="project" value="TreeGrafter"/>
</dbReference>
<accession>A0A7X6DS89</accession>
<keyword evidence="3 7" id="KW-0808">Transferase</keyword>
<dbReference type="InterPro" id="IPR001537">
    <property type="entry name" value="SpoU_MeTrfase"/>
</dbReference>
<gene>
    <name evidence="5" type="primary">trmJ</name>
    <name evidence="7" type="ORF">MNODULE_15805</name>
</gene>
<keyword evidence="8" id="KW-1185">Reference proteome</keyword>
<keyword evidence="5" id="KW-0963">Cytoplasm</keyword>
<dbReference type="GO" id="GO:0002128">
    <property type="term" value="P:tRNA nucleoside ribose methylation"/>
    <property type="evidence" value="ECO:0007669"/>
    <property type="project" value="TreeGrafter"/>
</dbReference>
<comment type="catalytic activity">
    <reaction evidence="5">
        <text>cytidine(32) in tRNA + S-adenosyl-L-methionine = 2'-O-methylcytidine(32) in tRNA + S-adenosyl-L-homocysteine + H(+)</text>
        <dbReference type="Rhea" id="RHEA:42932"/>
        <dbReference type="Rhea" id="RHEA-COMP:10288"/>
        <dbReference type="Rhea" id="RHEA-COMP:10289"/>
        <dbReference type="ChEBI" id="CHEBI:15378"/>
        <dbReference type="ChEBI" id="CHEBI:57856"/>
        <dbReference type="ChEBI" id="CHEBI:59789"/>
        <dbReference type="ChEBI" id="CHEBI:74495"/>
        <dbReference type="ChEBI" id="CHEBI:82748"/>
        <dbReference type="EC" id="2.1.1.200"/>
    </reaction>
</comment>
<evidence type="ECO:0000259" key="6">
    <source>
        <dbReference type="Pfam" id="PF00588"/>
    </source>
</evidence>
<comment type="caution">
    <text evidence="7">The sequence shown here is derived from an EMBL/GenBank/DDBJ whole genome shotgun (WGS) entry which is preliminary data.</text>
</comment>
<dbReference type="SUPFAM" id="SSF75217">
    <property type="entry name" value="alpha/beta knot"/>
    <property type="match status" value="1"/>
</dbReference>
<evidence type="ECO:0000256" key="4">
    <source>
        <dbReference type="ARBA" id="ARBA00022691"/>
    </source>
</evidence>
<evidence type="ECO:0000256" key="5">
    <source>
        <dbReference type="RuleBase" id="RU362024"/>
    </source>
</evidence>
<evidence type="ECO:0000256" key="3">
    <source>
        <dbReference type="ARBA" id="ARBA00022679"/>
    </source>
</evidence>
<protein>
    <recommendedName>
        <fullName evidence="5">tRNA (cytidine/uridine-2'-O-)-methyltransferase TrmJ</fullName>
        <ecNumber evidence="5">2.1.1.200</ecNumber>
    </recommendedName>
    <alternativeName>
        <fullName evidence="5">tRNA (cytidine(32)/uridine(32)-2'-O)-methyltransferase</fullName>
    </alternativeName>
    <alternativeName>
        <fullName evidence="5">tRNA Cm32/Um32 methyltransferase</fullName>
    </alternativeName>
</protein>
<dbReference type="PIRSF" id="PIRSF004808">
    <property type="entry name" value="LasT"/>
    <property type="match status" value="1"/>
</dbReference>
<dbReference type="Pfam" id="PF00588">
    <property type="entry name" value="SpoU_methylase"/>
    <property type="match status" value="1"/>
</dbReference>
<dbReference type="PANTHER" id="PTHR42786">
    <property type="entry name" value="TRNA/RRNA METHYLTRANSFERASE"/>
    <property type="match status" value="1"/>
</dbReference>
<organism evidence="7 8">
    <name type="scientific">Candidatus Manganitrophus noduliformans</name>
    <dbReference type="NCBI Taxonomy" id="2606439"/>
    <lineage>
        <taxon>Bacteria</taxon>
        <taxon>Pseudomonadati</taxon>
        <taxon>Nitrospirota</taxon>
        <taxon>Nitrospiria</taxon>
        <taxon>Candidatus Troglogloeales</taxon>
        <taxon>Candidatus Manganitrophaceae</taxon>
        <taxon>Candidatus Manganitrophus</taxon>
    </lineage>
</organism>
<keyword evidence="4 5" id="KW-0949">S-adenosyl-L-methionine</keyword>
<dbReference type="InterPro" id="IPR029026">
    <property type="entry name" value="tRNA_m1G_MTases_N"/>
</dbReference>
<comment type="subcellular location">
    <subcellularLocation>
        <location evidence="5">Cytoplasm</location>
    </subcellularLocation>
</comment>
<dbReference type="CDD" id="cd18093">
    <property type="entry name" value="SpoU-like_TrmJ"/>
    <property type="match status" value="1"/>
</dbReference>
<comment type="function">
    <text evidence="5">Catalyzes the formation of 2'O-methylated cytidine (Cm32) or 2'O-methylated uridine (Um32) at position 32 in tRNA.</text>
</comment>
<dbReference type="InterPro" id="IPR004384">
    <property type="entry name" value="RNA_MeTrfase_TrmJ/LasT"/>
</dbReference>
<evidence type="ECO:0000313" key="8">
    <source>
        <dbReference type="Proteomes" id="UP000534783"/>
    </source>
</evidence>
<dbReference type="NCBIfam" id="TIGR00050">
    <property type="entry name" value="rRNA_methyl_1"/>
    <property type="match status" value="1"/>
</dbReference>
<keyword evidence="5" id="KW-0819">tRNA processing</keyword>
<comment type="similarity">
    <text evidence="1">Belongs to the class IV-like SAM-binding methyltransferase superfamily. RNA methyltransferase TrmH family.</text>
</comment>